<evidence type="ECO:0000256" key="1">
    <source>
        <dbReference type="SAM" id="MobiDB-lite"/>
    </source>
</evidence>
<keyword evidence="3" id="KW-1185">Reference proteome</keyword>
<feature type="region of interest" description="Disordered" evidence="1">
    <location>
        <begin position="84"/>
        <end position="113"/>
    </location>
</feature>
<reference evidence="3" key="1">
    <citation type="submission" date="2024-04" db="EMBL/GenBank/DDBJ databases">
        <authorList>
            <person name="Shaw F."/>
            <person name="Minotto A."/>
        </authorList>
    </citation>
    <scope>NUCLEOTIDE SEQUENCE [LARGE SCALE GENOMIC DNA]</scope>
</reference>
<name>A0ABP1DW21_9APHY</name>
<evidence type="ECO:0000313" key="2">
    <source>
        <dbReference type="EMBL" id="CAL1712010.1"/>
    </source>
</evidence>
<proteinExistence type="predicted"/>
<feature type="compositionally biased region" description="Basic residues" evidence="1">
    <location>
        <begin position="140"/>
        <end position="150"/>
    </location>
</feature>
<protein>
    <submittedName>
        <fullName evidence="2">Uncharacterized protein</fullName>
    </submittedName>
</protein>
<dbReference type="EMBL" id="OZ037949">
    <property type="protein sequence ID" value="CAL1712010.1"/>
    <property type="molecule type" value="Genomic_DNA"/>
</dbReference>
<feature type="compositionally biased region" description="Acidic residues" evidence="1">
    <location>
        <begin position="160"/>
        <end position="169"/>
    </location>
</feature>
<feature type="region of interest" description="Disordered" evidence="1">
    <location>
        <begin position="132"/>
        <end position="174"/>
    </location>
</feature>
<gene>
    <name evidence="2" type="ORF">GFSPODELE1_LOCUS8615</name>
</gene>
<accession>A0ABP1DW21</accession>
<organism evidence="2 3">
    <name type="scientific">Somion occarium</name>
    <dbReference type="NCBI Taxonomy" id="3059160"/>
    <lineage>
        <taxon>Eukaryota</taxon>
        <taxon>Fungi</taxon>
        <taxon>Dikarya</taxon>
        <taxon>Basidiomycota</taxon>
        <taxon>Agaricomycotina</taxon>
        <taxon>Agaricomycetes</taxon>
        <taxon>Polyporales</taxon>
        <taxon>Cerrenaceae</taxon>
        <taxon>Somion</taxon>
    </lineage>
</organism>
<evidence type="ECO:0000313" key="3">
    <source>
        <dbReference type="Proteomes" id="UP001497453"/>
    </source>
</evidence>
<feature type="compositionally biased region" description="Polar residues" evidence="1">
    <location>
        <begin position="234"/>
        <end position="258"/>
    </location>
</feature>
<feature type="region of interest" description="Disordered" evidence="1">
    <location>
        <begin position="211"/>
        <end position="274"/>
    </location>
</feature>
<sequence>MKMITQSFYCGRLFASACTSSLKSSFGSNGALWPLRLGNVSEILWPAINAAWSVSLLSFIPTNHHSRPVMSQFSRTAQSLWRTGPQMSSNSFAPASAPTSSPDTSECKADSDSEDEYTLSAYGDVSLTDAYVIPGTPSTKKPRLKPKIKKPPLPGRRNSDDEDEEDDSEPFSPSLFFNYLRTTSTRAAELTSGDDFKSFFDTLKNGRDFTRKQKIGASSKDNSARYLGSEEQVLKSSGSKHAGKQSSGNSDSLCPSTSRLRHRRLPLPPWDEPA</sequence>
<feature type="compositionally biased region" description="Low complexity" evidence="1">
    <location>
        <begin position="88"/>
        <end position="104"/>
    </location>
</feature>
<dbReference type="Proteomes" id="UP001497453">
    <property type="component" value="Chromosome 6"/>
</dbReference>